<dbReference type="EMBL" id="JACHMI010000001">
    <property type="protein sequence ID" value="MBB6551071.1"/>
    <property type="molecule type" value="Genomic_DNA"/>
</dbReference>
<dbReference type="InterPro" id="IPR038765">
    <property type="entry name" value="Papain-like_cys_pep_sf"/>
</dbReference>
<dbReference type="InterPro" id="IPR002931">
    <property type="entry name" value="Transglutaminase-like"/>
</dbReference>
<evidence type="ECO:0000256" key="1">
    <source>
        <dbReference type="SAM" id="MobiDB-lite"/>
    </source>
</evidence>
<feature type="region of interest" description="Disordered" evidence="1">
    <location>
        <begin position="1"/>
        <end position="28"/>
    </location>
</feature>
<feature type="compositionally biased region" description="Low complexity" evidence="1">
    <location>
        <begin position="11"/>
        <end position="28"/>
    </location>
</feature>
<dbReference type="Pfam" id="PF01841">
    <property type="entry name" value="Transglut_core"/>
    <property type="match status" value="1"/>
</dbReference>
<accession>A0A7X0U0X3</accession>
<dbReference type="AlphaFoldDB" id="A0A7X0U0X3"/>
<keyword evidence="4" id="KW-1185">Reference proteome</keyword>
<sequence>MNPARMPSRSAGEPAPRRTAGAGGSAATPILDWRHPRVQALLTELRNLAPGTERAFLIAAHRLIAARVRPVYAMNDQQPVSTTLRLGRGSCSQRLALLEAVARGRGISTRVRGLLLDGRFWRPRFPRLRVLIPRQVVLAWPEFLLDGRWVAVSELYGELNALRAGGRFTNTGRETLFDAIARTAVDWDGATCSSCDLSGQVRADLGYFDSRDDLFEQHGQTLCLPVRLPADLIMSRRAA</sequence>
<gene>
    <name evidence="3" type="ORF">HD593_005866</name>
</gene>
<name>A0A7X0U0X3_9ACTN</name>
<proteinExistence type="predicted"/>
<feature type="domain" description="Transglutaminase-like" evidence="2">
    <location>
        <begin position="46"/>
        <end position="152"/>
    </location>
</feature>
<protein>
    <recommendedName>
        <fullName evidence="2">Transglutaminase-like domain-containing protein</fullName>
    </recommendedName>
</protein>
<evidence type="ECO:0000313" key="3">
    <source>
        <dbReference type="EMBL" id="MBB6551071.1"/>
    </source>
</evidence>
<organism evidence="3 4">
    <name type="scientific">Nonomuraea rubra</name>
    <dbReference type="NCBI Taxonomy" id="46180"/>
    <lineage>
        <taxon>Bacteria</taxon>
        <taxon>Bacillati</taxon>
        <taxon>Actinomycetota</taxon>
        <taxon>Actinomycetes</taxon>
        <taxon>Streptosporangiales</taxon>
        <taxon>Streptosporangiaceae</taxon>
        <taxon>Nonomuraea</taxon>
    </lineage>
</organism>
<reference evidence="3 4" key="1">
    <citation type="submission" date="2020-08" db="EMBL/GenBank/DDBJ databases">
        <title>Sequencing the genomes of 1000 actinobacteria strains.</title>
        <authorList>
            <person name="Klenk H.-P."/>
        </authorList>
    </citation>
    <scope>NUCLEOTIDE SEQUENCE [LARGE SCALE GENOMIC DNA]</scope>
    <source>
        <strain evidence="3 4">DSM 43768</strain>
    </source>
</reference>
<evidence type="ECO:0000259" key="2">
    <source>
        <dbReference type="Pfam" id="PF01841"/>
    </source>
</evidence>
<dbReference type="Proteomes" id="UP000565579">
    <property type="component" value="Unassembled WGS sequence"/>
</dbReference>
<dbReference type="SUPFAM" id="SSF54001">
    <property type="entry name" value="Cysteine proteinases"/>
    <property type="match status" value="1"/>
</dbReference>
<comment type="caution">
    <text evidence="3">The sequence shown here is derived from an EMBL/GenBank/DDBJ whole genome shotgun (WGS) entry which is preliminary data.</text>
</comment>
<dbReference type="RefSeq" id="WP_221525034.1">
    <property type="nucleotide sequence ID" value="NZ_BAAAXY010000095.1"/>
</dbReference>
<evidence type="ECO:0000313" key="4">
    <source>
        <dbReference type="Proteomes" id="UP000565579"/>
    </source>
</evidence>